<reference evidence="1" key="1">
    <citation type="submission" date="2020-08" db="EMBL/GenBank/DDBJ databases">
        <title>Genome sequencing and assembly of the red palm weevil Rhynchophorus ferrugineus.</title>
        <authorList>
            <person name="Dias G.B."/>
            <person name="Bergman C.M."/>
            <person name="Manee M."/>
        </authorList>
    </citation>
    <scope>NUCLEOTIDE SEQUENCE</scope>
    <source>
        <strain evidence="1">AA-2017</strain>
        <tissue evidence="1">Whole larva</tissue>
    </source>
</reference>
<evidence type="ECO:0000313" key="1">
    <source>
        <dbReference type="EMBL" id="KAF7281098.1"/>
    </source>
</evidence>
<dbReference type="AlphaFoldDB" id="A0A834MEV4"/>
<comment type="caution">
    <text evidence="1">The sequence shown here is derived from an EMBL/GenBank/DDBJ whole genome shotgun (WGS) entry which is preliminary data.</text>
</comment>
<gene>
    <name evidence="1" type="ORF">GWI33_005156</name>
</gene>
<organism evidence="1 2">
    <name type="scientific">Rhynchophorus ferrugineus</name>
    <name type="common">Red palm weevil</name>
    <name type="synonym">Curculio ferrugineus</name>
    <dbReference type="NCBI Taxonomy" id="354439"/>
    <lineage>
        <taxon>Eukaryota</taxon>
        <taxon>Metazoa</taxon>
        <taxon>Ecdysozoa</taxon>
        <taxon>Arthropoda</taxon>
        <taxon>Hexapoda</taxon>
        <taxon>Insecta</taxon>
        <taxon>Pterygota</taxon>
        <taxon>Neoptera</taxon>
        <taxon>Endopterygota</taxon>
        <taxon>Coleoptera</taxon>
        <taxon>Polyphaga</taxon>
        <taxon>Cucujiformia</taxon>
        <taxon>Curculionidae</taxon>
        <taxon>Dryophthorinae</taxon>
        <taxon>Rhynchophorus</taxon>
    </lineage>
</organism>
<name>A0A834MEV4_RHYFE</name>
<keyword evidence="2" id="KW-1185">Reference proteome</keyword>
<accession>A0A834MEV4</accession>
<dbReference type="EMBL" id="JAACXV010000259">
    <property type="protein sequence ID" value="KAF7281098.1"/>
    <property type="molecule type" value="Genomic_DNA"/>
</dbReference>
<sequence length="74" mass="8413">MIAIGSTGSVKIDHVSYHGRQESRYTLDNPIAIKISLAALTLTTYVGLWRDCFSSEGFRVRYEKVWNMEDGLFP</sequence>
<dbReference type="Proteomes" id="UP000625711">
    <property type="component" value="Unassembled WGS sequence"/>
</dbReference>
<protein>
    <submittedName>
        <fullName evidence="1">Uncharacterized protein</fullName>
    </submittedName>
</protein>
<proteinExistence type="predicted"/>
<evidence type="ECO:0000313" key="2">
    <source>
        <dbReference type="Proteomes" id="UP000625711"/>
    </source>
</evidence>